<keyword evidence="6" id="KW-1185">Reference proteome</keyword>
<dbReference type="Gene3D" id="1.10.510.10">
    <property type="entry name" value="Transferase(Phosphotransferase) domain 1"/>
    <property type="match status" value="1"/>
</dbReference>
<gene>
    <name evidence="5" type="ORF">NQ315_007458</name>
</gene>
<evidence type="ECO:0000259" key="4">
    <source>
        <dbReference type="PROSITE" id="PS50011"/>
    </source>
</evidence>
<keyword evidence="1" id="KW-0547">Nucleotide-binding</keyword>
<dbReference type="InterPro" id="IPR050198">
    <property type="entry name" value="Non-receptor_tyrosine_kinases"/>
</dbReference>
<dbReference type="GO" id="GO:0004672">
    <property type="term" value="F:protein kinase activity"/>
    <property type="evidence" value="ECO:0007669"/>
    <property type="project" value="InterPro"/>
</dbReference>
<dbReference type="Pfam" id="PF07714">
    <property type="entry name" value="PK_Tyr_Ser-Thr"/>
    <property type="match status" value="1"/>
</dbReference>
<dbReference type="GO" id="GO:0005524">
    <property type="term" value="F:ATP binding"/>
    <property type="evidence" value="ECO:0007669"/>
    <property type="project" value="UniProtKB-KW"/>
</dbReference>
<dbReference type="SUPFAM" id="SSF56112">
    <property type="entry name" value="Protein kinase-like (PK-like)"/>
    <property type="match status" value="1"/>
</dbReference>
<dbReference type="EMBL" id="JANEYG010000089">
    <property type="protein sequence ID" value="KAJ8913741.1"/>
    <property type="molecule type" value="Genomic_DNA"/>
</dbReference>
<sequence length="416" mass="47565">MTPKAKKKNTRRKKQYRRPKNNENVDGADVTEDRQLVPYKPSNVKTGEKIHKPSQLINKKQSLSLIELAANKLQKEDNVVFLEVLEKIFQVFKADPDKRQTRLELITKIVSIASNSSTKQLNRFKPQLNGVFLPKELKELVIDPGDLTMTLNLLDFMMLCHFGGTEDRLFMEGNLSKGRHVKVLVKVPRSETHKVSIVEEAKTLSKLRHDNIVRLVAFDKTGPRFAVEYMKLGTLSKCLEDISFSATKLVNVLKDITAAMVYVAEKKLVMRNLNSENVLVDARGKCKLGNFEYCRYVGDTNGVYVEKHGDLDVDFAAPEVRKSHEFSTKSDVWDLGLLAWEIYSAMPGQGIIPLIGSAVRRYYNFEVFIESGELQKPRRFPVVLWAHFKMMVLNNDPSIRPTFVDVMKMLEKFPQT</sequence>
<feature type="region of interest" description="Disordered" evidence="3">
    <location>
        <begin position="1"/>
        <end position="47"/>
    </location>
</feature>
<proteinExistence type="predicted"/>
<reference evidence="5 6" key="1">
    <citation type="journal article" date="2023" name="Insect Mol. Biol.">
        <title>Genome sequencing provides insights into the evolution of gene families encoding plant cell wall-degrading enzymes in longhorned beetles.</title>
        <authorList>
            <person name="Shin N.R."/>
            <person name="Okamura Y."/>
            <person name="Kirsch R."/>
            <person name="Pauchet Y."/>
        </authorList>
    </citation>
    <scope>NUCLEOTIDE SEQUENCE [LARGE SCALE GENOMIC DNA]</scope>
    <source>
        <strain evidence="5">EAD_L_NR</strain>
    </source>
</reference>
<feature type="compositionally biased region" description="Basic residues" evidence="3">
    <location>
        <begin position="1"/>
        <end position="19"/>
    </location>
</feature>
<dbReference type="PROSITE" id="PS50011">
    <property type="entry name" value="PROTEIN_KINASE_DOM"/>
    <property type="match status" value="1"/>
</dbReference>
<evidence type="ECO:0000256" key="1">
    <source>
        <dbReference type="ARBA" id="ARBA00022741"/>
    </source>
</evidence>
<dbReference type="InterPro" id="IPR011009">
    <property type="entry name" value="Kinase-like_dom_sf"/>
</dbReference>
<protein>
    <recommendedName>
        <fullName evidence="4">Protein kinase domain-containing protein</fullName>
    </recommendedName>
</protein>
<dbReference type="InterPro" id="IPR001245">
    <property type="entry name" value="Ser-Thr/Tyr_kinase_cat_dom"/>
</dbReference>
<evidence type="ECO:0000313" key="5">
    <source>
        <dbReference type="EMBL" id="KAJ8913741.1"/>
    </source>
</evidence>
<dbReference type="AlphaFoldDB" id="A0AAV8VHF5"/>
<accession>A0AAV8VHF5</accession>
<keyword evidence="2" id="KW-0067">ATP-binding</keyword>
<comment type="caution">
    <text evidence="5">The sequence shown here is derived from an EMBL/GenBank/DDBJ whole genome shotgun (WGS) entry which is preliminary data.</text>
</comment>
<evidence type="ECO:0000313" key="6">
    <source>
        <dbReference type="Proteomes" id="UP001159042"/>
    </source>
</evidence>
<dbReference type="Proteomes" id="UP001159042">
    <property type="component" value="Unassembled WGS sequence"/>
</dbReference>
<organism evidence="5 6">
    <name type="scientific">Exocentrus adspersus</name>
    <dbReference type="NCBI Taxonomy" id="1586481"/>
    <lineage>
        <taxon>Eukaryota</taxon>
        <taxon>Metazoa</taxon>
        <taxon>Ecdysozoa</taxon>
        <taxon>Arthropoda</taxon>
        <taxon>Hexapoda</taxon>
        <taxon>Insecta</taxon>
        <taxon>Pterygota</taxon>
        <taxon>Neoptera</taxon>
        <taxon>Endopterygota</taxon>
        <taxon>Coleoptera</taxon>
        <taxon>Polyphaga</taxon>
        <taxon>Cucujiformia</taxon>
        <taxon>Chrysomeloidea</taxon>
        <taxon>Cerambycidae</taxon>
        <taxon>Lamiinae</taxon>
        <taxon>Acanthocinini</taxon>
        <taxon>Exocentrus</taxon>
    </lineage>
</organism>
<evidence type="ECO:0000256" key="3">
    <source>
        <dbReference type="SAM" id="MobiDB-lite"/>
    </source>
</evidence>
<name>A0AAV8VHF5_9CUCU</name>
<evidence type="ECO:0000256" key="2">
    <source>
        <dbReference type="ARBA" id="ARBA00022840"/>
    </source>
</evidence>
<dbReference type="InterPro" id="IPR000719">
    <property type="entry name" value="Prot_kinase_dom"/>
</dbReference>
<dbReference type="GO" id="GO:0002009">
    <property type="term" value="P:morphogenesis of an epithelium"/>
    <property type="evidence" value="ECO:0007669"/>
    <property type="project" value="UniProtKB-ARBA"/>
</dbReference>
<feature type="domain" description="Protein kinase" evidence="4">
    <location>
        <begin position="151"/>
        <end position="413"/>
    </location>
</feature>
<dbReference type="PANTHER" id="PTHR24418">
    <property type="entry name" value="TYROSINE-PROTEIN KINASE"/>
    <property type="match status" value="1"/>
</dbReference>